<accession>V6LAA0</accession>
<reference evidence="2" key="2">
    <citation type="submission" date="2020-12" db="EMBL/GenBank/DDBJ databases">
        <title>New Spironucleus salmonicida genome in near-complete chromosomes.</title>
        <authorList>
            <person name="Xu F."/>
            <person name="Kurt Z."/>
            <person name="Jimenez-Gonzalez A."/>
            <person name="Astvaldsson A."/>
            <person name="Andersson J.O."/>
            <person name="Svard S.G."/>
        </authorList>
    </citation>
    <scope>NUCLEOTIDE SEQUENCE</scope>
    <source>
        <strain evidence="2">ATCC 50377</strain>
    </source>
</reference>
<dbReference type="EMBL" id="AUWU02000006">
    <property type="protein sequence ID" value="KAH0572237.1"/>
    <property type="molecule type" value="Genomic_DNA"/>
</dbReference>
<name>V6LAA0_9EUKA</name>
<proteinExistence type="predicted"/>
<dbReference type="Proteomes" id="UP000018208">
    <property type="component" value="Unassembled WGS sequence"/>
</dbReference>
<organism evidence="1">
    <name type="scientific">Spironucleus salmonicida</name>
    <dbReference type="NCBI Taxonomy" id="348837"/>
    <lineage>
        <taxon>Eukaryota</taxon>
        <taxon>Metamonada</taxon>
        <taxon>Diplomonadida</taxon>
        <taxon>Hexamitidae</taxon>
        <taxon>Hexamitinae</taxon>
        <taxon>Spironucleus</taxon>
    </lineage>
</organism>
<dbReference type="EMBL" id="KI546170">
    <property type="protein sequence ID" value="EST41307.1"/>
    <property type="molecule type" value="Genomic_DNA"/>
</dbReference>
<sequence>MILGKTIKKPMSLSKSQTSLSEIKLHTKFNQKLLKSDMYIAPTSTNLKPQLCSLYETTQLIPLFSEKPSKQIKYNHVPVKVVNQQRCYSEIDFQKVTDDAIQAVGFDLPRYKAQNEWMQYNKYMPRTRLDQELDEISKRVVDKRAVQKNREFWKKNNNLFDYNYQK</sequence>
<protein>
    <submittedName>
        <fullName evidence="1">Uncharacterized protein</fullName>
    </submittedName>
</protein>
<reference evidence="1 2" key="1">
    <citation type="journal article" date="2014" name="PLoS Genet.">
        <title>The Genome of Spironucleus salmonicida Highlights a Fish Pathogen Adapted to Fluctuating Environments.</title>
        <authorList>
            <person name="Xu F."/>
            <person name="Jerlstrom-Hultqvist J."/>
            <person name="Einarsson E."/>
            <person name="Astvaldsson A."/>
            <person name="Svard S.G."/>
            <person name="Andersson J.O."/>
        </authorList>
    </citation>
    <scope>NUCLEOTIDE SEQUENCE</scope>
    <source>
        <strain evidence="2">ATCC 50377</strain>
    </source>
</reference>
<dbReference type="VEuPathDB" id="GiardiaDB:SS50377_26447"/>
<evidence type="ECO:0000313" key="3">
    <source>
        <dbReference type="Proteomes" id="UP000018208"/>
    </source>
</evidence>
<gene>
    <name evidence="1" type="ORF">SS50377_19019</name>
    <name evidence="2" type="ORF">SS50377_26447</name>
</gene>
<evidence type="ECO:0000313" key="2">
    <source>
        <dbReference type="EMBL" id="KAH0572237.1"/>
    </source>
</evidence>
<keyword evidence="3" id="KW-1185">Reference proteome</keyword>
<dbReference type="AlphaFoldDB" id="V6LAA0"/>
<evidence type="ECO:0000313" key="1">
    <source>
        <dbReference type="EMBL" id="EST41307.1"/>
    </source>
</evidence>